<proteinExistence type="predicted"/>
<evidence type="ECO:0000313" key="2">
    <source>
        <dbReference type="EMBL" id="KAJ7712893.1"/>
    </source>
</evidence>
<feature type="region of interest" description="Disordered" evidence="1">
    <location>
        <begin position="94"/>
        <end position="127"/>
    </location>
</feature>
<protein>
    <submittedName>
        <fullName evidence="2">Uncharacterized protein</fullName>
    </submittedName>
</protein>
<keyword evidence="3" id="KW-1185">Reference proteome</keyword>
<gene>
    <name evidence="2" type="ORF">B0H16DRAFT_1479067</name>
</gene>
<accession>A0AAD7MDW0</accession>
<dbReference type="Proteomes" id="UP001215598">
    <property type="component" value="Unassembled WGS sequence"/>
</dbReference>
<reference evidence="2" key="1">
    <citation type="submission" date="2023-03" db="EMBL/GenBank/DDBJ databases">
        <title>Massive genome expansion in bonnet fungi (Mycena s.s.) driven by repeated elements and novel gene families across ecological guilds.</title>
        <authorList>
            <consortium name="Lawrence Berkeley National Laboratory"/>
            <person name="Harder C.B."/>
            <person name="Miyauchi S."/>
            <person name="Viragh M."/>
            <person name="Kuo A."/>
            <person name="Thoen E."/>
            <person name="Andreopoulos B."/>
            <person name="Lu D."/>
            <person name="Skrede I."/>
            <person name="Drula E."/>
            <person name="Henrissat B."/>
            <person name="Morin E."/>
            <person name="Kohler A."/>
            <person name="Barry K."/>
            <person name="LaButti K."/>
            <person name="Morin E."/>
            <person name="Salamov A."/>
            <person name="Lipzen A."/>
            <person name="Mereny Z."/>
            <person name="Hegedus B."/>
            <person name="Baldrian P."/>
            <person name="Stursova M."/>
            <person name="Weitz H."/>
            <person name="Taylor A."/>
            <person name="Grigoriev I.V."/>
            <person name="Nagy L.G."/>
            <person name="Martin F."/>
            <person name="Kauserud H."/>
        </authorList>
    </citation>
    <scope>NUCLEOTIDE SEQUENCE</scope>
    <source>
        <strain evidence="2">CBHHK182m</strain>
    </source>
</reference>
<name>A0AAD7MDW0_9AGAR</name>
<feature type="compositionally biased region" description="Low complexity" evidence="1">
    <location>
        <begin position="114"/>
        <end position="125"/>
    </location>
</feature>
<dbReference type="EMBL" id="JARKIB010000355">
    <property type="protein sequence ID" value="KAJ7712893.1"/>
    <property type="molecule type" value="Genomic_DNA"/>
</dbReference>
<comment type="caution">
    <text evidence="2">The sequence shown here is derived from an EMBL/GenBank/DDBJ whole genome shotgun (WGS) entry which is preliminary data.</text>
</comment>
<evidence type="ECO:0000313" key="3">
    <source>
        <dbReference type="Proteomes" id="UP001215598"/>
    </source>
</evidence>
<organism evidence="2 3">
    <name type="scientific">Mycena metata</name>
    <dbReference type="NCBI Taxonomy" id="1033252"/>
    <lineage>
        <taxon>Eukaryota</taxon>
        <taxon>Fungi</taxon>
        <taxon>Dikarya</taxon>
        <taxon>Basidiomycota</taxon>
        <taxon>Agaricomycotina</taxon>
        <taxon>Agaricomycetes</taxon>
        <taxon>Agaricomycetidae</taxon>
        <taxon>Agaricales</taxon>
        <taxon>Marasmiineae</taxon>
        <taxon>Mycenaceae</taxon>
        <taxon>Mycena</taxon>
    </lineage>
</organism>
<dbReference type="AlphaFoldDB" id="A0AAD7MDW0"/>
<evidence type="ECO:0000256" key="1">
    <source>
        <dbReference type="SAM" id="MobiDB-lite"/>
    </source>
</evidence>
<sequence length="314" mass="34920">MCSKGNSFTGNTLLEDVLPYHALKQRRQEFGFEGLDIEAKKRIDVIERSKIYVNTDIYKSPKSSLSFLQRAILPSSMKLISRFQTLFDEPGAYADESSRPPLQVPGLLSLQTGPPQVQHHSQPSQKTAKKIVTALAEKLEILAAQLRHPWRQNNFPDLCPLKQALDNILAATDQSSVLPTSQQLPPNQSTAWSKTKNNMMPAIKTKRQKAGDPVYGGGESSGSKAPKFNRIIKEANPGPALLTLPIPYQPMAPHYAYIASYAAPQLTTASQSMSQLISSYPAIMPLPYQPQYYYTQPHPNYSYIPYPPAPNLHT</sequence>